<name>A0A2K2TH73_LIMFE</name>
<organism evidence="1 2">
    <name type="scientific">Limosilactobacillus fermentum</name>
    <name type="common">Lactobacillus fermentum</name>
    <dbReference type="NCBI Taxonomy" id="1613"/>
    <lineage>
        <taxon>Bacteria</taxon>
        <taxon>Bacillati</taxon>
        <taxon>Bacillota</taxon>
        <taxon>Bacilli</taxon>
        <taxon>Lactobacillales</taxon>
        <taxon>Lactobacillaceae</taxon>
        <taxon>Limosilactobacillus</taxon>
    </lineage>
</organism>
<dbReference type="AlphaFoldDB" id="A0A2K2TH73"/>
<evidence type="ECO:0000313" key="1">
    <source>
        <dbReference type="EMBL" id="PNV57318.1"/>
    </source>
</evidence>
<dbReference type="InterPro" id="IPR036515">
    <property type="entry name" value="Transposase_17_sf"/>
</dbReference>
<proteinExistence type="predicted"/>
<dbReference type="Proteomes" id="UP000236514">
    <property type="component" value="Unassembled WGS sequence"/>
</dbReference>
<comment type="caution">
    <text evidence="1">The sequence shown here is derived from an EMBL/GenBank/DDBJ whole genome shotgun (WGS) entry which is preliminary data.</text>
</comment>
<dbReference type="SUPFAM" id="SSF143422">
    <property type="entry name" value="Transposase IS200-like"/>
    <property type="match status" value="1"/>
</dbReference>
<accession>A0A2K2TH73</accession>
<protein>
    <submittedName>
        <fullName evidence="1">IS200/IS605 family transposase</fullName>
    </submittedName>
</protein>
<dbReference type="GO" id="GO:0004803">
    <property type="term" value="F:transposase activity"/>
    <property type="evidence" value="ECO:0007669"/>
    <property type="project" value="InterPro"/>
</dbReference>
<sequence>MRQKELHKDTKRITYGRTSVYNLNYHLIWGTKYRNKVLKGHVEEVLKQSLYDIASKYGFTIAHMEIGKDDHIHLLVSAPPKLSVTNIMRWLKGISAWHLFRECPELQTSYWKKQGRHLWSPSYYVESIGSVNEQAVAKYIDDQRKKEVKLE</sequence>
<dbReference type="Gene3D" id="3.30.70.1290">
    <property type="entry name" value="Transposase IS200-like"/>
    <property type="match status" value="1"/>
</dbReference>
<dbReference type="InterPro" id="IPR002686">
    <property type="entry name" value="Transposase_17"/>
</dbReference>
<dbReference type="GO" id="GO:0006313">
    <property type="term" value="P:DNA transposition"/>
    <property type="evidence" value="ECO:0007669"/>
    <property type="project" value="InterPro"/>
</dbReference>
<dbReference type="EMBL" id="POTQ01000022">
    <property type="protein sequence ID" value="PNV57318.1"/>
    <property type="molecule type" value="Genomic_DNA"/>
</dbReference>
<dbReference type="GO" id="GO:0003677">
    <property type="term" value="F:DNA binding"/>
    <property type="evidence" value="ECO:0007669"/>
    <property type="project" value="InterPro"/>
</dbReference>
<dbReference type="NCBIfam" id="NF033573">
    <property type="entry name" value="transpos_IS200"/>
    <property type="match status" value="1"/>
</dbReference>
<evidence type="ECO:0000313" key="2">
    <source>
        <dbReference type="Proteomes" id="UP000236514"/>
    </source>
</evidence>
<dbReference type="PANTHER" id="PTHR33360:SF2">
    <property type="entry name" value="TRANSPOSASE FOR INSERTION SEQUENCE ELEMENT IS200"/>
    <property type="match status" value="1"/>
</dbReference>
<dbReference type="SMART" id="SM01321">
    <property type="entry name" value="Y1_Tnp"/>
    <property type="match status" value="1"/>
</dbReference>
<dbReference type="RefSeq" id="WP_080503624.1">
    <property type="nucleotide sequence ID" value="NZ_CP044354.1"/>
</dbReference>
<dbReference type="PANTHER" id="PTHR33360">
    <property type="entry name" value="TRANSPOSASE FOR INSERTION SEQUENCE ELEMENT IS200"/>
    <property type="match status" value="1"/>
</dbReference>
<gene>
    <name evidence="1" type="ORF">C1Y38_08975</name>
</gene>
<reference evidence="1 2" key="1">
    <citation type="submission" date="2018-01" db="EMBL/GenBank/DDBJ databases">
        <title>Draft genome sequence of the feruloyl esterase-producing strain Lactobacillus fermentum CRL 1446, isolated from artisanal goat milk cheese.</title>
        <authorList>
            <person name="Abeijon Mukdsi M.C."/>
            <person name="Saavedra L."/>
            <person name="Gauffin Cano M.P."/>
            <person name="Hebert E.M."/>
            <person name="Medina R.B."/>
        </authorList>
    </citation>
    <scope>NUCLEOTIDE SEQUENCE [LARGE SCALE GENOMIC DNA]</scope>
    <source>
        <strain evidence="1 2">CRL 1446</strain>
    </source>
</reference>
<dbReference type="Pfam" id="PF01797">
    <property type="entry name" value="Y1_Tnp"/>
    <property type="match status" value="1"/>
</dbReference>